<evidence type="ECO:0000313" key="1">
    <source>
        <dbReference type="EMBL" id="KAJ4708812.1"/>
    </source>
</evidence>
<sequence>MRAVPEGYIEPPPLPPPPPSDTPPKSNLPMLYYGLVVVGTAAIVLVVYNLIIIRWCSRRQGQQGRRANGLVEATAVSRQGFENVNRNSLSSFKYKKGMDITGGREVEEQEQGGEYECSVCLSVFEEGEEVRQLPRCKHSFHVACIDMWLYSHFDCPLCRAPVDVNRYHNNYHRRNNNNNNHMVDNSQEHSRENLLPATMTSSTS</sequence>
<dbReference type="Proteomes" id="UP001164539">
    <property type="component" value="Chromosome 10"/>
</dbReference>
<name>A0ACC1XCD8_MELAZ</name>
<gene>
    <name evidence="1" type="ORF">OWV82_018696</name>
</gene>
<dbReference type="EMBL" id="CM051403">
    <property type="protein sequence ID" value="KAJ4708812.1"/>
    <property type="molecule type" value="Genomic_DNA"/>
</dbReference>
<organism evidence="1 2">
    <name type="scientific">Melia azedarach</name>
    <name type="common">Chinaberry tree</name>
    <dbReference type="NCBI Taxonomy" id="155640"/>
    <lineage>
        <taxon>Eukaryota</taxon>
        <taxon>Viridiplantae</taxon>
        <taxon>Streptophyta</taxon>
        <taxon>Embryophyta</taxon>
        <taxon>Tracheophyta</taxon>
        <taxon>Spermatophyta</taxon>
        <taxon>Magnoliopsida</taxon>
        <taxon>eudicotyledons</taxon>
        <taxon>Gunneridae</taxon>
        <taxon>Pentapetalae</taxon>
        <taxon>rosids</taxon>
        <taxon>malvids</taxon>
        <taxon>Sapindales</taxon>
        <taxon>Meliaceae</taxon>
        <taxon>Melia</taxon>
    </lineage>
</organism>
<reference evidence="1 2" key="1">
    <citation type="journal article" date="2023" name="Science">
        <title>Complex scaffold remodeling in plant triterpene biosynthesis.</title>
        <authorList>
            <person name="De La Pena R."/>
            <person name="Hodgson H."/>
            <person name="Liu J.C."/>
            <person name="Stephenson M.J."/>
            <person name="Martin A.C."/>
            <person name="Owen C."/>
            <person name="Harkess A."/>
            <person name="Leebens-Mack J."/>
            <person name="Jimenez L.E."/>
            <person name="Osbourn A."/>
            <person name="Sattely E.S."/>
        </authorList>
    </citation>
    <scope>NUCLEOTIDE SEQUENCE [LARGE SCALE GENOMIC DNA]</scope>
    <source>
        <strain evidence="2">cv. JPN11</strain>
        <tissue evidence="1">Leaf</tissue>
    </source>
</reference>
<protein>
    <submittedName>
        <fullName evidence="1">RING-H2 finger protein</fullName>
    </submittedName>
</protein>
<proteinExistence type="predicted"/>
<accession>A0ACC1XCD8</accession>
<comment type="caution">
    <text evidence="1">The sequence shown here is derived from an EMBL/GenBank/DDBJ whole genome shotgun (WGS) entry which is preliminary data.</text>
</comment>
<keyword evidence="2" id="KW-1185">Reference proteome</keyword>
<evidence type="ECO:0000313" key="2">
    <source>
        <dbReference type="Proteomes" id="UP001164539"/>
    </source>
</evidence>